<dbReference type="SUPFAM" id="SSF50249">
    <property type="entry name" value="Nucleic acid-binding proteins"/>
    <property type="match status" value="1"/>
</dbReference>
<protein>
    <submittedName>
        <fullName evidence="2">Contains ribosomal protein S1 (RPS1) domain (YabR)</fullName>
    </submittedName>
</protein>
<feature type="domain" description="S1 motif" evidence="1">
    <location>
        <begin position="6"/>
        <end position="75"/>
    </location>
</feature>
<dbReference type="RefSeq" id="WP_349642212.1">
    <property type="nucleotide sequence ID" value="NZ_CAWVOH010000002.1"/>
</dbReference>
<accession>A0ABM9N665</accession>
<dbReference type="GO" id="GO:0005840">
    <property type="term" value="C:ribosome"/>
    <property type="evidence" value="ECO:0007669"/>
    <property type="project" value="UniProtKB-KW"/>
</dbReference>
<dbReference type="InterPro" id="IPR050437">
    <property type="entry name" value="Ribos_protein_bS1-like"/>
</dbReference>
<dbReference type="SMART" id="SM00316">
    <property type="entry name" value="S1"/>
    <property type="match status" value="1"/>
</dbReference>
<dbReference type="NCBIfam" id="NF040579">
    <property type="entry name" value="S1_dom_CvfD"/>
    <property type="match status" value="1"/>
</dbReference>
<dbReference type="Pfam" id="PF00575">
    <property type="entry name" value="S1"/>
    <property type="match status" value="1"/>
</dbReference>
<keyword evidence="2" id="KW-0687">Ribonucleoprotein</keyword>
<dbReference type="PANTHER" id="PTHR10724">
    <property type="entry name" value="30S RIBOSOMAL PROTEIN S1"/>
    <property type="match status" value="1"/>
</dbReference>
<comment type="caution">
    <text evidence="2">The sequence shown here is derived from an EMBL/GenBank/DDBJ whole genome shotgun (WGS) entry which is preliminary data.</text>
</comment>
<evidence type="ECO:0000259" key="1">
    <source>
        <dbReference type="PROSITE" id="PS50126"/>
    </source>
</evidence>
<dbReference type="Proteomes" id="UP001314241">
    <property type="component" value="Unassembled WGS sequence"/>
</dbReference>
<reference evidence="2 3" key="1">
    <citation type="submission" date="2024-01" db="EMBL/GenBank/DDBJ databases">
        <authorList>
            <person name="Botero Cardona J."/>
        </authorList>
    </citation>
    <scope>NUCLEOTIDE SEQUENCE [LARGE SCALE GENOMIC DNA]</scope>
    <source>
        <strain evidence="2 3">LMG 33000</strain>
    </source>
</reference>
<dbReference type="InterPro" id="IPR012340">
    <property type="entry name" value="NA-bd_OB-fold"/>
</dbReference>
<gene>
    <name evidence="2" type="ORF">R54876_GBNLAHCA_01243</name>
</gene>
<keyword evidence="3" id="KW-1185">Reference proteome</keyword>
<sequence length="126" mass="14650">MTYNIGDKVRGVVTGIQPYGAFVKLDEQTQGLVHISEFKSGVVKDLKSELKVGDQVDVIVLDIDQYNQKISLSIRQVQMEKLKDFPIIKNMNMKRRFWTNYHLDYGFAPIAKLRPEWIHEALNRIK</sequence>
<name>A0ABM9N665_9LACO</name>
<dbReference type="Gene3D" id="2.40.50.140">
    <property type="entry name" value="Nucleic acid-binding proteins"/>
    <property type="match status" value="1"/>
</dbReference>
<proteinExistence type="predicted"/>
<organism evidence="2 3">
    <name type="scientific">Eupransor demetentiae</name>
    <dbReference type="NCBI Taxonomy" id="3109584"/>
    <lineage>
        <taxon>Bacteria</taxon>
        <taxon>Bacillati</taxon>
        <taxon>Bacillota</taxon>
        <taxon>Bacilli</taxon>
        <taxon>Lactobacillales</taxon>
        <taxon>Lactobacillaceae</taxon>
        <taxon>Eupransor</taxon>
    </lineage>
</organism>
<keyword evidence="2" id="KW-0689">Ribosomal protein</keyword>
<evidence type="ECO:0000313" key="2">
    <source>
        <dbReference type="EMBL" id="CAK8054669.1"/>
    </source>
</evidence>
<dbReference type="PROSITE" id="PS50126">
    <property type="entry name" value="S1"/>
    <property type="match status" value="1"/>
</dbReference>
<dbReference type="InterPro" id="IPR003029">
    <property type="entry name" value="S1_domain"/>
</dbReference>
<evidence type="ECO:0000313" key="3">
    <source>
        <dbReference type="Proteomes" id="UP001314241"/>
    </source>
</evidence>
<dbReference type="EMBL" id="CAWVOH010000002">
    <property type="protein sequence ID" value="CAK8054669.1"/>
    <property type="molecule type" value="Genomic_DNA"/>
</dbReference>